<feature type="domain" description="SseB protein N-terminal" evidence="2">
    <location>
        <begin position="25"/>
        <end position="148"/>
    </location>
</feature>
<keyword evidence="4" id="KW-1185">Reference proteome</keyword>
<evidence type="ECO:0000313" key="3">
    <source>
        <dbReference type="EMBL" id="MFD1946016.1"/>
    </source>
</evidence>
<dbReference type="RefSeq" id="WP_379189188.1">
    <property type="nucleotide sequence ID" value="NZ_BAAAJT010000002.1"/>
</dbReference>
<accession>A0ABW4TLR5</accession>
<proteinExistence type="predicted"/>
<dbReference type="Pfam" id="PF07179">
    <property type="entry name" value="SseB"/>
    <property type="match status" value="1"/>
</dbReference>
<evidence type="ECO:0000313" key="4">
    <source>
        <dbReference type="Proteomes" id="UP001597351"/>
    </source>
</evidence>
<comment type="caution">
    <text evidence="3">The sequence shown here is derived from an EMBL/GenBank/DDBJ whole genome shotgun (WGS) entry which is preliminary data.</text>
</comment>
<feature type="compositionally biased region" description="Low complexity" evidence="1">
    <location>
        <begin position="10"/>
        <end position="20"/>
    </location>
</feature>
<feature type="region of interest" description="Disordered" evidence="1">
    <location>
        <begin position="1"/>
        <end position="20"/>
    </location>
</feature>
<evidence type="ECO:0000259" key="2">
    <source>
        <dbReference type="Pfam" id="PF07179"/>
    </source>
</evidence>
<dbReference type="EMBL" id="JBHUGD010000001">
    <property type="protein sequence ID" value="MFD1946016.1"/>
    <property type="molecule type" value="Genomic_DNA"/>
</dbReference>
<protein>
    <submittedName>
        <fullName evidence="3">SseB family protein</fullName>
    </submittedName>
</protein>
<gene>
    <name evidence="3" type="ORF">ACFSDE_04375</name>
</gene>
<dbReference type="InterPro" id="IPR009839">
    <property type="entry name" value="SseB_N"/>
</dbReference>
<name>A0ABW4TLR5_9ACTN</name>
<evidence type="ECO:0000256" key="1">
    <source>
        <dbReference type="SAM" id="MobiDB-lite"/>
    </source>
</evidence>
<organism evidence="3 4">
    <name type="scientific">Nocardioides aestuarii</name>
    <dbReference type="NCBI Taxonomy" id="252231"/>
    <lineage>
        <taxon>Bacteria</taxon>
        <taxon>Bacillati</taxon>
        <taxon>Actinomycetota</taxon>
        <taxon>Actinomycetes</taxon>
        <taxon>Propionibacteriales</taxon>
        <taxon>Nocardioidaceae</taxon>
        <taxon>Nocardioides</taxon>
    </lineage>
</organism>
<reference evidence="4" key="1">
    <citation type="journal article" date="2019" name="Int. J. Syst. Evol. Microbiol.">
        <title>The Global Catalogue of Microorganisms (GCM) 10K type strain sequencing project: providing services to taxonomists for standard genome sequencing and annotation.</title>
        <authorList>
            <consortium name="The Broad Institute Genomics Platform"/>
            <consortium name="The Broad Institute Genome Sequencing Center for Infectious Disease"/>
            <person name="Wu L."/>
            <person name="Ma J."/>
        </authorList>
    </citation>
    <scope>NUCLEOTIDE SEQUENCE [LARGE SCALE GENOMIC DNA]</scope>
    <source>
        <strain evidence="4">CGMCC 1.12477</strain>
    </source>
</reference>
<sequence>MTTDPERQIPDPGFAGDDGAPDPALRAALAAHASGEGTYAAALAVLLGSRVVVPVVAVAGEVEVDEAGLAHDKTSDMAAVLIARPDGRRGLLAFSGLDALAAWDPAARPVPVTSRTAARAAVQEGAVALLLDLKGPHRLVVEGEDLRALAAGWELASVEGRSAWIRPAGE</sequence>
<dbReference type="Proteomes" id="UP001597351">
    <property type="component" value="Unassembled WGS sequence"/>
</dbReference>